<dbReference type="Pfam" id="PF00528">
    <property type="entry name" value="BPD_transp_1"/>
    <property type="match status" value="1"/>
</dbReference>
<keyword evidence="5 7" id="KW-1133">Transmembrane helix</keyword>
<protein>
    <submittedName>
        <fullName evidence="9">Sugar ABC transporter permease</fullName>
    </submittedName>
</protein>
<proteinExistence type="inferred from homology"/>
<evidence type="ECO:0000256" key="7">
    <source>
        <dbReference type="RuleBase" id="RU363032"/>
    </source>
</evidence>
<sequence>MNHATVRAATPYGFLLPALVLTALVILYPVVQTVWYSVQDYILYAPDDARFVGFRNYAAALRDEVFWISLGHSAVWVGGIVFAQLALGLATALLLNQSFWWRGLARALVIIPWALPSVIIGLMWTWIYDYNTGVLNDILIRMGVISQPFPWLASPATALGCVMLALVWQGFPFFAVMILAGLQTVPRELYEAAEIDGATAFRQFVHITAPGIAGIVATAVLLRIIWVANSLDVILVMTGGGPGYATHTLPLYAFLRAYSGMEFGSAAALALLLTVMLLAIVWLYVTRQARELDA</sequence>
<dbReference type="GO" id="GO:0055085">
    <property type="term" value="P:transmembrane transport"/>
    <property type="evidence" value="ECO:0007669"/>
    <property type="project" value="InterPro"/>
</dbReference>
<evidence type="ECO:0000313" key="10">
    <source>
        <dbReference type="Proteomes" id="UP000603912"/>
    </source>
</evidence>
<dbReference type="AlphaFoldDB" id="A0A917I8A2"/>
<dbReference type="InterPro" id="IPR000515">
    <property type="entry name" value="MetI-like"/>
</dbReference>
<accession>A0A917I8A2</accession>
<dbReference type="PROSITE" id="PS50928">
    <property type="entry name" value="ABC_TM1"/>
    <property type="match status" value="1"/>
</dbReference>
<evidence type="ECO:0000259" key="8">
    <source>
        <dbReference type="PROSITE" id="PS50928"/>
    </source>
</evidence>
<reference evidence="9" key="1">
    <citation type="journal article" date="2014" name="Int. J. Syst. Evol. Microbiol.">
        <title>Complete genome sequence of Corynebacterium casei LMG S-19264T (=DSM 44701T), isolated from a smear-ripened cheese.</title>
        <authorList>
            <consortium name="US DOE Joint Genome Institute (JGI-PGF)"/>
            <person name="Walter F."/>
            <person name="Albersmeier A."/>
            <person name="Kalinowski J."/>
            <person name="Ruckert C."/>
        </authorList>
    </citation>
    <scope>NUCLEOTIDE SEQUENCE</scope>
    <source>
        <strain evidence="9">CGMCC 1.12214</strain>
    </source>
</reference>
<dbReference type="PANTHER" id="PTHR43005">
    <property type="entry name" value="BLR7065 PROTEIN"/>
    <property type="match status" value="1"/>
</dbReference>
<dbReference type="InterPro" id="IPR035906">
    <property type="entry name" value="MetI-like_sf"/>
</dbReference>
<name>A0A917I8A2_9HYPH</name>
<dbReference type="EMBL" id="BMES01000002">
    <property type="protein sequence ID" value="GGH23966.1"/>
    <property type="molecule type" value="Genomic_DNA"/>
</dbReference>
<keyword evidence="3" id="KW-1003">Cell membrane</keyword>
<evidence type="ECO:0000313" key="9">
    <source>
        <dbReference type="EMBL" id="GGH23966.1"/>
    </source>
</evidence>
<keyword evidence="4 7" id="KW-0812">Transmembrane</keyword>
<reference evidence="9" key="2">
    <citation type="submission" date="2020-09" db="EMBL/GenBank/DDBJ databases">
        <authorList>
            <person name="Sun Q."/>
            <person name="Zhou Y."/>
        </authorList>
    </citation>
    <scope>NUCLEOTIDE SEQUENCE</scope>
    <source>
        <strain evidence="9">CGMCC 1.12214</strain>
    </source>
</reference>
<feature type="transmembrane region" description="Helical" evidence="7">
    <location>
        <begin position="156"/>
        <end position="182"/>
    </location>
</feature>
<dbReference type="Gene3D" id="1.10.3720.10">
    <property type="entry name" value="MetI-like"/>
    <property type="match status" value="1"/>
</dbReference>
<comment type="caution">
    <text evidence="9">The sequence shown here is derived from an EMBL/GenBank/DDBJ whole genome shotgun (WGS) entry which is preliminary data.</text>
</comment>
<gene>
    <name evidence="9" type="ORF">GCM10007036_30010</name>
</gene>
<evidence type="ECO:0000256" key="5">
    <source>
        <dbReference type="ARBA" id="ARBA00022989"/>
    </source>
</evidence>
<feature type="transmembrane region" description="Helical" evidence="7">
    <location>
        <begin position="74"/>
        <end position="95"/>
    </location>
</feature>
<keyword evidence="10" id="KW-1185">Reference proteome</keyword>
<dbReference type="GO" id="GO:0005886">
    <property type="term" value="C:plasma membrane"/>
    <property type="evidence" value="ECO:0007669"/>
    <property type="project" value="UniProtKB-SubCell"/>
</dbReference>
<keyword evidence="2 7" id="KW-0813">Transport</keyword>
<keyword evidence="6 7" id="KW-0472">Membrane</keyword>
<evidence type="ECO:0000256" key="1">
    <source>
        <dbReference type="ARBA" id="ARBA00004651"/>
    </source>
</evidence>
<feature type="transmembrane region" description="Helical" evidence="7">
    <location>
        <begin position="12"/>
        <end position="31"/>
    </location>
</feature>
<dbReference type="CDD" id="cd06261">
    <property type="entry name" value="TM_PBP2"/>
    <property type="match status" value="1"/>
</dbReference>
<dbReference type="PANTHER" id="PTHR43005:SF1">
    <property type="entry name" value="SPERMIDINE_PUTRESCINE TRANSPORT SYSTEM PERMEASE PROTEIN"/>
    <property type="match status" value="1"/>
</dbReference>
<evidence type="ECO:0000256" key="6">
    <source>
        <dbReference type="ARBA" id="ARBA00023136"/>
    </source>
</evidence>
<comment type="similarity">
    <text evidence="7">Belongs to the binding-protein-dependent transport system permease family.</text>
</comment>
<feature type="domain" description="ABC transmembrane type-1" evidence="8">
    <location>
        <begin position="70"/>
        <end position="284"/>
    </location>
</feature>
<feature type="transmembrane region" description="Helical" evidence="7">
    <location>
        <begin position="203"/>
        <end position="227"/>
    </location>
</feature>
<feature type="transmembrane region" description="Helical" evidence="7">
    <location>
        <begin position="267"/>
        <end position="285"/>
    </location>
</feature>
<evidence type="ECO:0000256" key="3">
    <source>
        <dbReference type="ARBA" id="ARBA00022475"/>
    </source>
</evidence>
<dbReference type="RefSeq" id="WP_188518538.1">
    <property type="nucleotide sequence ID" value="NZ_BMES01000002.1"/>
</dbReference>
<evidence type="ECO:0000256" key="2">
    <source>
        <dbReference type="ARBA" id="ARBA00022448"/>
    </source>
</evidence>
<feature type="transmembrane region" description="Helical" evidence="7">
    <location>
        <begin position="107"/>
        <end position="127"/>
    </location>
</feature>
<evidence type="ECO:0000256" key="4">
    <source>
        <dbReference type="ARBA" id="ARBA00022692"/>
    </source>
</evidence>
<organism evidence="9 10">
    <name type="scientific">Alsobacter metallidurans</name>
    <dbReference type="NCBI Taxonomy" id="340221"/>
    <lineage>
        <taxon>Bacteria</taxon>
        <taxon>Pseudomonadati</taxon>
        <taxon>Pseudomonadota</taxon>
        <taxon>Alphaproteobacteria</taxon>
        <taxon>Hyphomicrobiales</taxon>
        <taxon>Alsobacteraceae</taxon>
        <taxon>Alsobacter</taxon>
    </lineage>
</organism>
<comment type="subcellular location">
    <subcellularLocation>
        <location evidence="1 7">Cell membrane</location>
        <topology evidence="1 7">Multi-pass membrane protein</topology>
    </subcellularLocation>
</comment>
<dbReference type="SUPFAM" id="SSF161098">
    <property type="entry name" value="MetI-like"/>
    <property type="match status" value="1"/>
</dbReference>
<dbReference type="Proteomes" id="UP000603912">
    <property type="component" value="Unassembled WGS sequence"/>
</dbReference>